<dbReference type="PROSITE" id="PS50234">
    <property type="entry name" value="VWFA"/>
    <property type="match status" value="1"/>
</dbReference>
<gene>
    <name evidence="3" type="ORF">RGE70_08140</name>
</gene>
<keyword evidence="4" id="KW-1185">Reference proteome</keyword>
<dbReference type="CDD" id="cd01467">
    <property type="entry name" value="vWA_BatA_type"/>
    <property type="match status" value="1"/>
</dbReference>
<reference evidence="3 4" key="1">
    <citation type="submission" date="2023-10" db="EMBL/GenBank/DDBJ databases">
        <title>Complete genome sequence of Shewanella sp. DAU334.</title>
        <authorList>
            <person name="Lee Y.-S."/>
            <person name="Jeong H.-R."/>
            <person name="Hwang E.-J."/>
            <person name="Choi Y.-L."/>
            <person name="Kim G.-D."/>
        </authorList>
    </citation>
    <scope>NUCLEOTIDE SEQUENCE [LARGE SCALE GENOMIC DNA]</scope>
    <source>
        <strain evidence="3 4">DAU334</strain>
    </source>
</reference>
<dbReference type="InterPro" id="IPR036465">
    <property type="entry name" value="vWFA_dom_sf"/>
</dbReference>
<dbReference type="EMBL" id="CP136522">
    <property type="protein sequence ID" value="WOT06706.1"/>
    <property type="molecule type" value="Genomic_DNA"/>
</dbReference>
<dbReference type="Proteomes" id="UP001529491">
    <property type="component" value="Chromosome"/>
</dbReference>
<dbReference type="InterPro" id="IPR033881">
    <property type="entry name" value="vWA_BatA_type"/>
</dbReference>
<proteinExistence type="predicted"/>
<evidence type="ECO:0000313" key="4">
    <source>
        <dbReference type="Proteomes" id="UP001529491"/>
    </source>
</evidence>
<accession>A0ABZ0K2U4</accession>
<dbReference type="Pfam" id="PF00092">
    <property type="entry name" value="VWA"/>
    <property type="match status" value="1"/>
</dbReference>
<dbReference type="RefSeq" id="WP_310470979.1">
    <property type="nucleotide sequence ID" value="NZ_CP136522.1"/>
</dbReference>
<keyword evidence="1" id="KW-1133">Transmembrane helix</keyword>
<evidence type="ECO:0000256" key="1">
    <source>
        <dbReference type="SAM" id="Phobius"/>
    </source>
</evidence>
<dbReference type="InterPro" id="IPR002035">
    <property type="entry name" value="VWF_A"/>
</dbReference>
<protein>
    <submittedName>
        <fullName evidence="3">VWA domain-containing protein</fullName>
    </submittedName>
</protein>
<keyword evidence="1" id="KW-0472">Membrane</keyword>
<feature type="transmembrane region" description="Helical" evidence="1">
    <location>
        <begin position="6"/>
        <end position="23"/>
    </location>
</feature>
<dbReference type="Gene3D" id="3.40.50.410">
    <property type="entry name" value="von Willebrand factor, type A domain"/>
    <property type="match status" value="1"/>
</dbReference>
<dbReference type="SUPFAM" id="SSF53300">
    <property type="entry name" value="vWA-like"/>
    <property type="match status" value="1"/>
</dbReference>
<dbReference type="PANTHER" id="PTHR22550">
    <property type="entry name" value="SPORE GERMINATION PROTEIN"/>
    <property type="match status" value="1"/>
</dbReference>
<dbReference type="PANTHER" id="PTHR22550:SF18">
    <property type="entry name" value="VWFA DOMAIN-CONTAINING PROTEIN"/>
    <property type="match status" value="1"/>
</dbReference>
<feature type="domain" description="VWFA" evidence="2">
    <location>
        <begin position="95"/>
        <end position="297"/>
    </location>
</feature>
<dbReference type="SMART" id="SM00327">
    <property type="entry name" value="VWA"/>
    <property type="match status" value="1"/>
</dbReference>
<sequence length="356" mass="39276">MLEFTYPFMALLLPLPWLINYFVPAFKIQQAAIKVPFFNVIQDLLKSSPNSALQYLKPTKWQRCALICVWLLLVIAMCKPVMLGEPQTRQQVGRDLMVVVDLSGSMETTDFSITKESKGKHANQLATAEIISRLAAVKRVLSDFAMQRDGDRLGLILFGDAAYLQAPFTADHQSWLELLNEAQVGMAGQSTHIGDALGLAIKLMQPQASDKATTQKDKVVILLTDGNDTDSSVPPIEAAKIAANKEITVHVIAIGDPLTVGEQAMDMATIESIATITGGQAFQAISTSELNDVYRQISELEPANFASFTYQPKQSVHYLPIAAAIVIYLVVYVLVFFRRFIQSNKAPVTKNKQEEL</sequence>
<evidence type="ECO:0000313" key="3">
    <source>
        <dbReference type="EMBL" id="WOT06706.1"/>
    </source>
</evidence>
<name>A0ABZ0K2U4_9GAMM</name>
<evidence type="ECO:0000259" key="2">
    <source>
        <dbReference type="PROSITE" id="PS50234"/>
    </source>
</evidence>
<feature type="transmembrane region" description="Helical" evidence="1">
    <location>
        <begin position="64"/>
        <end position="82"/>
    </location>
</feature>
<keyword evidence="1" id="KW-0812">Transmembrane</keyword>
<feature type="transmembrane region" description="Helical" evidence="1">
    <location>
        <begin position="318"/>
        <end position="337"/>
    </location>
</feature>
<dbReference type="InterPro" id="IPR050768">
    <property type="entry name" value="UPF0353/GerABKA_families"/>
</dbReference>
<organism evidence="3 4">
    <name type="scientific">Shewanella youngdeokensis</name>
    <dbReference type="NCBI Taxonomy" id="2999068"/>
    <lineage>
        <taxon>Bacteria</taxon>
        <taxon>Pseudomonadati</taxon>
        <taxon>Pseudomonadota</taxon>
        <taxon>Gammaproteobacteria</taxon>
        <taxon>Alteromonadales</taxon>
        <taxon>Shewanellaceae</taxon>
        <taxon>Shewanella</taxon>
    </lineage>
</organism>